<dbReference type="PROSITE" id="PS50111">
    <property type="entry name" value="CHEMOTAXIS_TRANSDUC_2"/>
    <property type="match status" value="1"/>
</dbReference>
<organism evidence="7 8">
    <name type="scientific">Fulvimarina endophytica</name>
    <dbReference type="NCBI Taxonomy" id="2293836"/>
    <lineage>
        <taxon>Bacteria</taxon>
        <taxon>Pseudomonadati</taxon>
        <taxon>Pseudomonadota</taxon>
        <taxon>Alphaproteobacteria</taxon>
        <taxon>Hyphomicrobiales</taxon>
        <taxon>Aurantimonadaceae</taxon>
        <taxon>Fulvimarina</taxon>
    </lineage>
</organism>
<dbReference type="InterPro" id="IPR044398">
    <property type="entry name" value="Globin-sensor_dom"/>
</dbReference>
<protein>
    <submittedName>
        <fullName evidence="7">Globin-coupled sensor protein</fullName>
    </submittedName>
</protein>
<dbReference type="SUPFAM" id="SSF46458">
    <property type="entry name" value="Globin-like"/>
    <property type="match status" value="1"/>
</dbReference>
<dbReference type="GO" id="GO:0007165">
    <property type="term" value="P:signal transduction"/>
    <property type="evidence" value="ECO:0007669"/>
    <property type="project" value="UniProtKB-KW"/>
</dbReference>
<dbReference type="GO" id="GO:0016020">
    <property type="term" value="C:membrane"/>
    <property type="evidence" value="ECO:0007669"/>
    <property type="project" value="UniProtKB-SubCell"/>
</dbReference>
<keyword evidence="8" id="KW-1185">Reference proteome</keyword>
<accession>A0A371X0N7</accession>
<dbReference type="SMART" id="SM00283">
    <property type="entry name" value="MA"/>
    <property type="match status" value="1"/>
</dbReference>
<evidence type="ECO:0000259" key="6">
    <source>
        <dbReference type="PROSITE" id="PS50885"/>
    </source>
</evidence>
<dbReference type="InterPro" id="IPR004090">
    <property type="entry name" value="Chemotax_Me-accpt_rcpt"/>
</dbReference>
<dbReference type="PROSITE" id="PS50885">
    <property type="entry name" value="HAMP"/>
    <property type="match status" value="1"/>
</dbReference>
<keyword evidence="2" id="KW-0145">Chemotaxis</keyword>
<dbReference type="AlphaFoldDB" id="A0A371X0N7"/>
<evidence type="ECO:0000313" key="8">
    <source>
        <dbReference type="Proteomes" id="UP000264310"/>
    </source>
</evidence>
<evidence type="ECO:0000313" key="7">
    <source>
        <dbReference type="EMBL" id="RFC62594.1"/>
    </source>
</evidence>
<dbReference type="GO" id="GO:0004888">
    <property type="term" value="F:transmembrane signaling receptor activity"/>
    <property type="evidence" value="ECO:0007669"/>
    <property type="project" value="InterPro"/>
</dbReference>
<name>A0A371X0N7_9HYPH</name>
<dbReference type="InterPro" id="IPR009050">
    <property type="entry name" value="Globin-like_sf"/>
</dbReference>
<dbReference type="InterPro" id="IPR051310">
    <property type="entry name" value="MCP_chemotaxis"/>
</dbReference>
<dbReference type="Pfam" id="PF11563">
    <property type="entry name" value="Protoglobin"/>
    <property type="match status" value="1"/>
</dbReference>
<dbReference type="Gene3D" id="1.10.490.10">
    <property type="entry name" value="Globins"/>
    <property type="match status" value="1"/>
</dbReference>
<evidence type="ECO:0000256" key="3">
    <source>
        <dbReference type="ARBA" id="ARBA00029447"/>
    </source>
</evidence>
<keyword evidence="4" id="KW-0807">Transducer</keyword>
<dbReference type="GO" id="GO:0019825">
    <property type="term" value="F:oxygen binding"/>
    <property type="evidence" value="ECO:0007669"/>
    <property type="project" value="InterPro"/>
</dbReference>
<dbReference type="InterPro" id="IPR039379">
    <property type="entry name" value="Protoglobin_sensor_dom"/>
</dbReference>
<dbReference type="InterPro" id="IPR003660">
    <property type="entry name" value="HAMP_dom"/>
</dbReference>
<dbReference type="FunFam" id="1.10.287.950:FF:000001">
    <property type="entry name" value="Methyl-accepting chemotaxis sensory transducer"/>
    <property type="match status" value="1"/>
</dbReference>
<dbReference type="RefSeq" id="WP_116684118.1">
    <property type="nucleotide sequence ID" value="NZ_QURL01000006.1"/>
</dbReference>
<dbReference type="GO" id="GO:0020037">
    <property type="term" value="F:heme binding"/>
    <property type="evidence" value="ECO:0007669"/>
    <property type="project" value="InterPro"/>
</dbReference>
<dbReference type="Pfam" id="PF00015">
    <property type="entry name" value="MCPsignal"/>
    <property type="match status" value="1"/>
</dbReference>
<dbReference type="InterPro" id="IPR004089">
    <property type="entry name" value="MCPsignal_dom"/>
</dbReference>
<dbReference type="PANTHER" id="PTHR43531">
    <property type="entry name" value="PROTEIN ICFG"/>
    <property type="match status" value="1"/>
</dbReference>
<gene>
    <name evidence="7" type="ORF">DYI37_15235</name>
</gene>
<dbReference type="PANTHER" id="PTHR43531:SF11">
    <property type="entry name" value="METHYL-ACCEPTING CHEMOTAXIS PROTEIN 3"/>
    <property type="match status" value="1"/>
</dbReference>
<dbReference type="Gene3D" id="1.10.287.950">
    <property type="entry name" value="Methyl-accepting chemotaxis protein"/>
    <property type="match status" value="1"/>
</dbReference>
<comment type="caution">
    <text evidence="7">The sequence shown here is derived from an EMBL/GenBank/DDBJ whole genome shotgun (WGS) entry which is preliminary data.</text>
</comment>
<dbReference type="CDD" id="cd01068">
    <property type="entry name" value="globin_sensor"/>
    <property type="match status" value="1"/>
</dbReference>
<evidence type="ECO:0000256" key="4">
    <source>
        <dbReference type="PROSITE-ProRule" id="PRU00284"/>
    </source>
</evidence>
<evidence type="ECO:0000256" key="1">
    <source>
        <dbReference type="ARBA" id="ARBA00004370"/>
    </source>
</evidence>
<proteinExistence type="inferred from homology"/>
<dbReference type="CDD" id="cd11386">
    <property type="entry name" value="MCP_signal"/>
    <property type="match status" value="1"/>
</dbReference>
<feature type="domain" description="HAMP" evidence="6">
    <location>
        <begin position="193"/>
        <end position="239"/>
    </location>
</feature>
<dbReference type="OrthoDB" id="266313at2"/>
<dbReference type="EMBL" id="QURL01000006">
    <property type="protein sequence ID" value="RFC62594.1"/>
    <property type="molecule type" value="Genomic_DNA"/>
</dbReference>
<dbReference type="SUPFAM" id="SSF58104">
    <property type="entry name" value="Methyl-accepting chemotaxis protein (MCP) signaling domain"/>
    <property type="match status" value="1"/>
</dbReference>
<reference evidence="7 8" key="1">
    <citation type="submission" date="2018-08" db="EMBL/GenBank/DDBJ databases">
        <title>Fulvimarina sp. 85, whole genome shotgun sequence.</title>
        <authorList>
            <person name="Tuo L."/>
        </authorList>
    </citation>
    <scope>NUCLEOTIDE SEQUENCE [LARGE SCALE GENOMIC DNA]</scope>
    <source>
        <strain evidence="7 8">85</strain>
    </source>
</reference>
<evidence type="ECO:0000256" key="2">
    <source>
        <dbReference type="ARBA" id="ARBA00022500"/>
    </source>
</evidence>
<dbReference type="GO" id="GO:0006935">
    <property type="term" value="P:chemotaxis"/>
    <property type="evidence" value="ECO:0007669"/>
    <property type="project" value="UniProtKB-KW"/>
</dbReference>
<dbReference type="InterPro" id="IPR012292">
    <property type="entry name" value="Globin/Proto"/>
</dbReference>
<feature type="domain" description="Methyl-accepting transducer" evidence="5">
    <location>
        <begin position="244"/>
        <end position="473"/>
    </location>
</feature>
<dbReference type="PRINTS" id="PR00260">
    <property type="entry name" value="CHEMTRNSDUCR"/>
</dbReference>
<dbReference type="Proteomes" id="UP000264310">
    <property type="component" value="Unassembled WGS sequence"/>
</dbReference>
<evidence type="ECO:0000259" key="5">
    <source>
        <dbReference type="PROSITE" id="PS50111"/>
    </source>
</evidence>
<sequence length="504" mass="53290">MMTSSPATLPQSVADIDDRTLDALKTIHPVIEASLDGALDHFYRVVSQHGAMKAFFSSDQQLQGARSKQRGHWEALAEGKIDEAHAARTVRIGHAHVRIGLEPKYFVAGYGSLLGKLVHDVVAAQWPKSGFGRGVGKSQADKTARAVEALIRVALVDMEMSITTYLDELTRRASEKARLEQEQRAAEMRQVVLGEVGTALARLAEGDLSQPMAGGLPAEFASVEHDFNNALERLRDIVGQVNQAAQQVDSGSSEIAVAADDLSRRTEQQAASLEETAAAMQELAGSVKHAADRAGEAAGNAKTSRSEAQRAEEVVGKATAAMNRIETSSKEIGMIIGVIDEIAFQTNLLALNAGVEAARAGEAGKGFAVVAQEVRGLAQRSAEAAKEIKQLIATSSSEIGIGVGLVSDTSSALLKIVSRAGEIETMLQAIAQSAQDQSRAISEVNGAIFQMDQTTQQNAAMVEQTAAVAKTLRDGAAELSGLTSQFTLDRTSALASAPRSRRAA</sequence>
<comment type="subcellular location">
    <subcellularLocation>
        <location evidence="1">Membrane</location>
    </subcellularLocation>
</comment>
<comment type="similarity">
    <text evidence="3">Belongs to the methyl-accepting chemotaxis (MCP) protein family.</text>
</comment>